<sequence length="253" mass="27837">MSDLVRVEREKDLVWVVLDREEKRNALDREFVDAIHAVLATLEEDPDVGVVVFRSSFDSAFVSGADIAELRDRNALDSLARINARLFDRIEQLPMPTIAAIQGYALGGGCEFTLACDLRVAGRSAKMGQPEVGLGILPGAGGTQRLPRIIGLGRAKELVLTGRIIEAEEAERIGLVHQVVPDGELYDHTRQLADRVLANGKLATRLAKLALDSAFDGGRVGHRLESVAQAVLFDSEDKKARMTRFLDRKKTRR</sequence>
<dbReference type="SUPFAM" id="SSF52096">
    <property type="entry name" value="ClpP/crotonase"/>
    <property type="match status" value="1"/>
</dbReference>
<dbReference type="Proteomes" id="UP000739538">
    <property type="component" value="Unassembled WGS sequence"/>
</dbReference>
<dbReference type="AlphaFoldDB" id="A0A956NAD9"/>
<dbReference type="Pfam" id="PF00378">
    <property type="entry name" value="ECH_1"/>
    <property type="match status" value="1"/>
</dbReference>
<keyword evidence="2" id="KW-0456">Lyase</keyword>
<dbReference type="EMBL" id="JAGQHS010000022">
    <property type="protein sequence ID" value="MCA9755396.1"/>
    <property type="molecule type" value="Genomic_DNA"/>
</dbReference>
<dbReference type="InterPro" id="IPR001753">
    <property type="entry name" value="Enoyl-CoA_hydra/iso"/>
</dbReference>
<comment type="similarity">
    <text evidence="1 3">Belongs to the enoyl-CoA hydratase/isomerase family.</text>
</comment>
<protein>
    <submittedName>
        <fullName evidence="4">Enoyl-CoA hydratase/isomerase family protein</fullName>
    </submittedName>
</protein>
<reference evidence="4" key="2">
    <citation type="journal article" date="2021" name="Microbiome">
        <title>Successional dynamics and alternative stable states in a saline activated sludge microbial community over 9 years.</title>
        <authorList>
            <person name="Wang Y."/>
            <person name="Ye J."/>
            <person name="Ju F."/>
            <person name="Liu L."/>
            <person name="Boyd J.A."/>
            <person name="Deng Y."/>
            <person name="Parks D.H."/>
            <person name="Jiang X."/>
            <person name="Yin X."/>
            <person name="Woodcroft B.J."/>
            <person name="Tyson G.W."/>
            <person name="Hugenholtz P."/>
            <person name="Polz M.F."/>
            <person name="Zhang T."/>
        </authorList>
    </citation>
    <scope>NUCLEOTIDE SEQUENCE</scope>
    <source>
        <strain evidence="4">HKST-UBA02</strain>
    </source>
</reference>
<comment type="caution">
    <text evidence="4">The sequence shown here is derived from an EMBL/GenBank/DDBJ whole genome shotgun (WGS) entry which is preliminary data.</text>
</comment>
<evidence type="ECO:0000256" key="3">
    <source>
        <dbReference type="RuleBase" id="RU003707"/>
    </source>
</evidence>
<evidence type="ECO:0000256" key="1">
    <source>
        <dbReference type="ARBA" id="ARBA00005254"/>
    </source>
</evidence>
<accession>A0A956NAD9</accession>
<organism evidence="4 5">
    <name type="scientific">Eiseniibacteriota bacterium</name>
    <dbReference type="NCBI Taxonomy" id="2212470"/>
    <lineage>
        <taxon>Bacteria</taxon>
        <taxon>Candidatus Eiseniibacteriota</taxon>
    </lineage>
</organism>
<dbReference type="PANTHER" id="PTHR11941">
    <property type="entry name" value="ENOYL-COA HYDRATASE-RELATED"/>
    <property type="match status" value="1"/>
</dbReference>
<proteinExistence type="inferred from homology"/>
<dbReference type="Gene3D" id="3.90.226.10">
    <property type="entry name" value="2-enoyl-CoA Hydratase, Chain A, domain 1"/>
    <property type="match status" value="1"/>
</dbReference>
<dbReference type="PROSITE" id="PS00166">
    <property type="entry name" value="ENOYL_COA_HYDRATASE"/>
    <property type="match status" value="1"/>
</dbReference>
<dbReference type="GO" id="GO:0016829">
    <property type="term" value="F:lyase activity"/>
    <property type="evidence" value="ECO:0007669"/>
    <property type="project" value="UniProtKB-KW"/>
</dbReference>
<dbReference type="InterPro" id="IPR018376">
    <property type="entry name" value="Enoyl-CoA_hyd/isom_CS"/>
</dbReference>
<reference evidence="4" key="1">
    <citation type="submission" date="2020-04" db="EMBL/GenBank/DDBJ databases">
        <authorList>
            <person name="Zhang T."/>
        </authorList>
    </citation>
    <scope>NUCLEOTIDE SEQUENCE</scope>
    <source>
        <strain evidence="4">HKST-UBA02</strain>
    </source>
</reference>
<dbReference type="GO" id="GO:0006635">
    <property type="term" value="P:fatty acid beta-oxidation"/>
    <property type="evidence" value="ECO:0007669"/>
    <property type="project" value="TreeGrafter"/>
</dbReference>
<evidence type="ECO:0000313" key="5">
    <source>
        <dbReference type="Proteomes" id="UP000739538"/>
    </source>
</evidence>
<dbReference type="CDD" id="cd06558">
    <property type="entry name" value="crotonase-like"/>
    <property type="match status" value="1"/>
</dbReference>
<gene>
    <name evidence="4" type="ORF">KDA27_06320</name>
</gene>
<dbReference type="FunFam" id="3.90.226.10:FF:000009">
    <property type="entry name" value="Carnitinyl-CoA dehydratase"/>
    <property type="match status" value="1"/>
</dbReference>
<dbReference type="PANTHER" id="PTHR11941:SF54">
    <property type="entry name" value="ENOYL-COA HYDRATASE, MITOCHONDRIAL"/>
    <property type="match status" value="1"/>
</dbReference>
<name>A0A956NAD9_UNCEI</name>
<evidence type="ECO:0000313" key="4">
    <source>
        <dbReference type="EMBL" id="MCA9755396.1"/>
    </source>
</evidence>
<evidence type="ECO:0000256" key="2">
    <source>
        <dbReference type="ARBA" id="ARBA00023239"/>
    </source>
</evidence>
<dbReference type="InterPro" id="IPR029045">
    <property type="entry name" value="ClpP/crotonase-like_dom_sf"/>
</dbReference>